<organism evidence="9 10">
    <name type="scientific">Salegentibacter salinarum</name>
    <dbReference type="NCBI Taxonomy" id="447422"/>
    <lineage>
        <taxon>Bacteria</taxon>
        <taxon>Pseudomonadati</taxon>
        <taxon>Bacteroidota</taxon>
        <taxon>Flavobacteriia</taxon>
        <taxon>Flavobacteriales</taxon>
        <taxon>Flavobacteriaceae</taxon>
        <taxon>Salegentibacter</taxon>
    </lineage>
</organism>
<dbReference type="PRINTS" id="PR00344">
    <property type="entry name" value="BCTRLSENSOR"/>
</dbReference>
<protein>
    <recommendedName>
        <fullName evidence="2">histidine kinase</fullName>
        <ecNumber evidence="2">2.7.13.3</ecNumber>
    </recommendedName>
</protein>
<dbReference type="PANTHER" id="PTHR43065">
    <property type="entry name" value="SENSOR HISTIDINE KINASE"/>
    <property type="match status" value="1"/>
</dbReference>
<dbReference type="PANTHER" id="PTHR43065:SF46">
    <property type="entry name" value="C4-DICARBOXYLATE TRANSPORT SENSOR PROTEIN DCTB"/>
    <property type="match status" value="1"/>
</dbReference>
<evidence type="ECO:0000256" key="7">
    <source>
        <dbReference type="ARBA" id="ARBA00023012"/>
    </source>
</evidence>
<evidence type="ECO:0000256" key="4">
    <source>
        <dbReference type="ARBA" id="ARBA00022741"/>
    </source>
</evidence>
<dbReference type="GO" id="GO:0005524">
    <property type="term" value="F:ATP binding"/>
    <property type="evidence" value="ECO:0007669"/>
    <property type="project" value="UniProtKB-KW"/>
</dbReference>
<evidence type="ECO:0000256" key="3">
    <source>
        <dbReference type="ARBA" id="ARBA00022679"/>
    </source>
</evidence>
<dbReference type="AlphaFoldDB" id="A0A2N0TUC2"/>
<keyword evidence="4" id="KW-0547">Nucleotide-binding</keyword>
<evidence type="ECO:0000313" key="10">
    <source>
        <dbReference type="Proteomes" id="UP000232673"/>
    </source>
</evidence>
<proteinExistence type="predicted"/>
<comment type="caution">
    <text evidence="9">The sequence shown here is derived from an EMBL/GenBank/DDBJ whole genome shotgun (WGS) entry which is preliminary data.</text>
</comment>
<dbReference type="RefSeq" id="WP_079711956.1">
    <property type="nucleotide sequence ID" value="NZ_FUZC01000002.1"/>
</dbReference>
<accession>A0A2N0TUC2</accession>
<dbReference type="STRING" id="447422.SAMN05660903_00817"/>
<comment type="catalytic activity">
    <reaction evidence="1">
        <text>ATP + protein L-histidine = ADP + protein N-phospho-L-histidine.</text>
        <dbReference type="EC" id="2.7.13.3"/>
    </reaction>
</comment>
<dbReference type="SMART" id="SM00387">
    <property type="entry name" value="HATPase_c"/>
    <property type="match status" value="1"/>
</dbReference>
<dbReference type="InterPro" id="IPR005467">
    <property type="entry name" value="His_kinase_dom"/>
</dbReference>
<dbReference type="InterPro" id="IPR003594">
    <property type="entry name" value="HATPase_dom"/>
</dbReference>
<dbReference type="EMBL" id="LKTS01000023">
    <property type="protein sequence ID" value="PKD18324.1"/>
    <property type="molecule type" value="Genomic_DNA"/>
</dbReference>
<dbReference type="Gene3D" id="3.30.565.10">
    <property type="entry name" value="Histidine kinase-like ATPase, C-terminal domain"/>
    <property type="match status" value="1"/>
</dbReference>
<evidence type="ECO:0000256" key="2">
    <source>
        <dbReference type="ARBA" id="ARBA00012438"/>
    </source>
</evidence>
<evidence type="ECO:0000256" key="1">
    <source>
        <dbReference type="ARBA" id="ARBA00000085"/>
    </source>
</evidence>
<dbReference type="Proteomes" id="UP000232673">
    <property type="component" value="Unassembled WGS sequence"/>
</dbReference>
<dbReference type="OrthoDB" id="1931120at2"/>
<dbReference type="SUPFAM" id="SSF55874">
    <property type="entry name" value="ATPase domain of HSP90 chaperone/DNA topoisomerase II/histidine kinase"/>
    <property type="match status" value="1"/>
</dbReference>
<dbReference type="InterPro" id="IPR004358">
    <property type="entry name" value="Sig_transdc_His_kin-like_C"/>
</dbReference>
<dbReference type="GO" id="GO:0000160">
    <property type="term" value="P:phosphorelay signal transduction system"/>
    <property type="evidence" value="ECO:0007669"/>
    <property type="project" value="UniProtKB-KW"/>
</dbReference>
<dbReference type="PROSITE" id="PS50109">
    <property type="entry name" value="HIS_KIN"/>
    <property type="match status" value="1"/>
</dbReference>
<keyword evidence="6" id="KW-0067">ATP-binding</keyword>
<feature type="domain" description="Histidine kinase" evidence="8">
    <location>
        <begin position="1"/>
        <end position="122"/>
    </location>
</feature>
<name>A0A2N0TUC2_9FLAO</name>
<keyword evidence="3" id="KW-0808">Transferase</keyword>
<evidence type="ECO:0000259" key="8">
    <source>
        <dbReference type="PROSITE" id="PS50109"/>
    </source>
</evidence>
<evidence type="ECO:0000256" key="6">
    <source>
        <dbReference type="ARBA" id="ARBA00022840"/>
    </source>
</evidence>
<dbReference type="GO" id="GO:0004673">
    <property type="term" value="F:protein histidine kinase activity"/>
    <property type="evidence" value="ECO:0007669"/>
    <property type="project" value="UniProtKB-EC"/>
</dbReference>
<dbReference type="InterPro" id="IPR036890">
    <property type="entry name" value="HATPase_C_sf"/>
</dbReference>
<dbReference type="CDD" id="cd00075">
    <property type="entry name" value="HATPase"/>
    <property type="match status" value="1"/>
</dbReference>
<keyword evidence="10" id="KW-1185">Reference proteome</keyword>
<sequence length="130" mass="14154">MGVLQDSNLKVEADAYLLEQVLINLVLNAMEACENTPNPKVKVYAVKKFDGQVIISVTDNGPGIPEEIKDQIFIPFFTTKKEGSGIGLSLSKQIMTLHGGKIQVNSMENKGTLISLIFKENTASTKTSIL</sequence>
<keyword evidence="5" id="KW-0418">Kinase</keyword>
<dbReference type="Pfam" id="PF02518">
    <property type="entry name" value="HATPase_c"/>
    <property type="match status" value="1"/>
</dbReference>
<reference evidence="9 10" key="1">
    <citation type="submission" date="2015-10" db="EMBL/GenBank/DDBJ databases">
        <title>Draft genome sequence of Salegentibacter salinarum KCTC 12975.</title>
        <authorList>
            <person name="Lin W."/>
            <person name="Zheng Q."/>
        </authorList>
    </citation>
    <scope>NUCLEOTIDE SEQUENCE [LARGE SCALE GENOMIC DNA]</scope>
    <source>
        <strain evidence="9 10">KCTC 12975</strain>
    </source>
</reference>
<dbReference type="EC" id="2.7.13.3" evidence="2"/>
<evidence type="ECO:0000313" key="9">
    <source>
        <dbReference type="EMBL" id="PKD18324.1"/>
    </source>
</evidence>
<gene>
    <name evidence="9" type="ORF">APR41_04005</name>
</gene>
<evidence type="ECO:0000256" key="5">
    <source>
        <dbReference type="ARBA" id="ARBA00022777"/>
    </source>
</evidence>
<keyword evidence="7" id="KW-0902">Two-component regulatory system</keyword>